<comment type="caution">
    <text evidence="2">The sequence shown here is derived from an EMBL/GenBank/DDBJ whole genome shotgun (WGS) entry which is preliminary data.</text>
</comment>
<evidence type="ECO:0000313" key="2">
    <source>
        <dbReference type="EMBL" id="KAG8079108.1"/>
    </source>
</evidence>
<name>A0A8J5SRX9_ZIZPA</name>
<gene>
    <name evidence="2" type="ORF">GUJ93_ZPchr0007g5801</name>
</gene>
<accession>A0A8J5SRX9</accession>
<proteinExistence type="predicted"/>
<protein>
    <submittedName>
        <fullName evidence="2">Uncharacterized protein</fullName>
    </submittedName>
</protein>
<dbReference type="Proteomes" id="UP000729402">
    <property type="component" value="Unassembled WGS sequence"/>
</dbReference>
<evidence type="ECO:0000313" key="3">
    <source>
        <dbReference type="Proteomes" id="UP000729402"/>
    </source>
</evidence>
<dbReference type="EMBL" id="JAAALK010000282">
    <property type="protein sequence ID" value="KAG8079108.1"/>
    <property type="molecule type" value="Genomic_DNA"/>
</dbReference>
<sequence>MVFGSGGFPTRASSDGSGECSRVEKVDRGLGGHNHGSSRPPFVFAAAWAATCGSTATEREHAWAWVRSLEGTILAMMLVAWGGT</sequence>
<reference evidence="2" key="2">
    <citation type="submission" date="2021-02" db="EMBL/GenBank/DDBJ databases">
        <authorList>
            <person name="Kimball J.A."/>
            <person name="Haas M.W."/>
            <person name="Macchietto M."/>
            <person name="Kono T."/>
            <person name="Duquette J."/>
            <person name="Shao M."/>
        </authorList>
    </citation>
    <scope>NUCLEOTIDE SEQUENCE</scope>
    <source>
        <tissue evidence="2">Fresh leaf tissue</tissue>
    </source>
</reference>
<reference evidence="2" key="1">
    <citation type="journal article" date="2021" name="bioRxiv">
        <title>Whole Genome Assembly and Annotation of Northern Wild Rice, Zizania palustris L., Supports a Whole Genome Duplication in the Zizania Genus.</title>
        <authorList>
            <person name="Haas M."/>
            <person name="Kono T."/>
            <person name="Macchietto M."/>
            <person name="Millas R."/>
            <person name="McGilp L."/>
            <person name="Shao M."/>
            <person name="Duquette J."/>
            <person name="Hirsch C.N."/>
            <person name="Kimball J."/>
        </authorList>
    </citation>
    <scope>NUCLEOTIDE SEQUENCE</scope>
    <source>
        <tissue evidence="2">Fresh leaf tissue</tissue>
    </source>
</reference>
<keyword evidence="3" id="KW-1185">Reference proteome</keyword>
<organism evidence="2 3">
    <name type="scientific">Zizania palustris</name>
    <name type="common">Northern wild rice</name>
    <dbReference type="NCBI Taxonomy" id="103762"/>
    <lineage>
        <taxon>Eukaryota</taxon>
        <taxon>Viridiplantae</taxon>
        <taxon>Streptophyta</taxon>
        <taxon>Embryophyta</taxon>
        <taxon>Tracheophyta</taxon>
        <taxon>Spermatophyta</taxon>
        <taxon>Magnoliopsida</taxon>
        <taxon>Liliopsida</taxon>
        <taxon>Poales</taxon>
        <taxon>Poaceae</taxon>
        <taxon>BOP clade</taxon>
        <taxon>Oryzoideae</taxon>
        <taxon>Oryzeae</taxon>
        <taxon>Zizaniinae</taxon>
        <taxon>Zizania</taxon>
    </lineage>
</organism>
<dbReference type="AlphaFoldDB" id="A0A8J5SRX9"/>
<feature type="compositionally biased region" description="Basic and acidic residues" evidence="1">
    <location>
        <begin position="21"/>
        <end position="30"/>
    </location>
</feature>
<evidence type="ECO:0000256" key="1">
    <source>
        <dbReference type="SAM" id="MobiDB-lite"/>
    </source>
</evidence>
<feature type="region of interest" description="Disordered" evidence="1">
    <location>
        <begin position="1"/>
        <end position="35"/>
    </location>
</feature>